<dbReference type="Proteomes" id="UP001050691">
    <property type="component" value="Unassembled WGS sequence"/>
</dbReference>
<reference evidence="2" key="1">
    <citation type="submission" date="2021-10" db="EMBL/GenBank/DDBJ databases">
        <title>De novo Genome Assembly of Clathrus columnatus (Basidiomycota, Fungi) Using Illumina and Nanopore Sequence Data.</title>
        <authorList>
            <person name="Ogiso-Tanaka E."/>
            <person name="Itagaki H."/>
            <person name="Hosoya T."/>
            <person name="Hosaka K."/>
        </authorList>
    </citation>
    <scope>NUCLEOTIDE SEQUENCE</scope>
    <source>
        <strain evidence="2">MO-923</strain>
    </source>
</reference>
<feature type="region of interest" description="Disordered" evidence="1">
    <location>
        <begin position="401"/>
        <end position="447"/>
    </location>
</feature>
<feature type="region of interest" description="Disordered" evidence="1">
    <location>
        <begin position="655"/>
        <end position="690"/>
    </location>
</feature>
<evidence type="ECO:0000256" key="1">
    <source>
        <dbReference type="SAM" id="MobiDB-lite"/>
    </source>
</evidence>
<accession>A0AAV5AGJ9</accession>
<keyword evidence="3" id="KW-1185">Reference proteome</keyword>
<organism evidence="2 3">
    <name type="scientific">Clathrus columnatus</name>
    <dbReference type="NCBI Taxonomy" id="1419009"/>
    <lineage>
        <taxon>Eukaryota</taxon>
        <taxon>Fungi</taxon>
        <taxon>Dikarya</taxon>
        <taxon>Basidiomycota</taxon>
        <taxon>Agaricomycotina</taxon>
        <taxon>Agaricomycetes</taxon>
        <taxon>Phallomycetidae</taxon>
        <taxon>Phallales</taxon>
        <taxon>Clathraceae</taxon>
        <taxon>Clathrus</taxon>
    </lineage>
</organism>
<feature type="region of interest" description="Disordered" evidence="1">
    <location>
        <begin position="351"/>
        <end position="387"/>
    </location>
</feature>
<name>A0AAV5AGJ9_9AGAM</name>
<evidence type="ECO:0000313" key="3">
    <source>
        <dbReference type="Proteomes" id="UP001050691"/>
    </source>
</evidence>
<protein>
    <submittedName>
        <fullName evidence="2">Uncharacterized protein</fullName>
    </submittedName>
</protein>
<feature type="compositionally biased region" description="Polar residues" evidence="1">
    <location>
        <begin position="357"/>
        <end position="384"/>
    </location>
</feature>
<proteinExistence type="predicted"/>
<feature type="region of interest" description="Disordered" evidence="1">
    <location>
        <begin position="702"/>
        <end position="725"/>
    </location>
</feature>
<gene>
    <name evidence="2" type="ORF">Clacol_006530</name>
</gene>
<sequence>MELKSVQNQIENARALSEEYTSKENNLIMRCRTAEEETKMAMSVINDYAALVRSLQRDLTLAKKPEKGTELLPSTDGENGPSTVVLNSFQHSRNSLHQLLFESNSETASLHIEITRLHNELSSVRTDLEAERESSRINSQRLAEALVDIERRKTDDLAAERMVSRYMRFSQSSINALQTAVSSLRTRHAATLTTLSSTSETLSKLLEEERTRSSQMRDILDGLTEDISRETYGRRREVLLRLQYMAREERLLEGLKGWIRQAEEQYSKIPSLGNGNASDHSSSSILLPIYKIMIEEARNILVSTNYSETKDFESLSRIVLAEQLCSSLAVELENETKNRLELAKRVANDSSALPLATNPQSKKVQQRLTTEHNTPSEADQSENGPVTRDLVVFTFPHTESEKEINNFAQSPPNPPSEIQSQDPSLDDGKIPAEQFAIDNPPDPPGDTHEVIADDKKPLLINSKWEVLQKGLTDCHSALQQLKVVLSDKTTNISESRRSLLLNVVLRLDDYCEDARVELEIHITDTERIERGIETARHLPSLTHEIPKDELNQLFGESVIDESRAFQTRLDNLNHDIIQVKAALSRSESPVSSSTLSPSKSAAWPFFSSSPTHATPSFGAVITTPKPRRVYSLAGYSNSQETLPTNTKDPYAHLGLRISMPSHHPPWESSPLGSPRGGGSHQLKTARSSSSLYQLGLHSSSRIFNDDIPHTPTKSLNKEGNFADVE</sequence>
<comment type="caution">
    <text evidence="2">The sequence shown here is derived from an EMBL/GenBank/DDBJ whole genome shotgun (WGS) entry which is preliminary data.</text>
</comment>
<dbReference type="AlphaFoldDB" id="A0AAV5AGJ9"/>
<feature type="compositionally biased region" description="Polar residues" evidence="1">
    <location>
        <begin position="406"/>
        <end position="423"/>
    </location>
</feature>
<feature type="compositionally biased region" description="Polar residues" evidence="1">
    <location>
        <begin position="681"/>
        <end position="690"/>
    </location>
</feature>
<dbReference type="EMBL" id="BPWL01000007">
    <property type="protein sequence ID" value="GJJ12289.1"/>
    <property type="molecule type" value="Genomic_DNA"/>
</dbReference>
<evidence type="ECO:0000313" key="2">
    <source>
        <dbReference type="EMBL" id="GJJ12289.1"/>
    </source>
</evidence>